<reference evidence="1 2" key="1">
    <citation type="journal article" date="2019" name="Int. J. Syst. Evol. Microbiol.">
        <title>The Global Catalogue of Microorganisms (GCM) 10K type strain sequencing project: providing services to taxonomists for standard genome sequencing and annotation.</title>
        <authorList>
            <consortium name="The Broad Institute Genomics Platform"/>
            <consortium name="The Broad Institute Genome Sequencing Center for Infectious Disease"/>
            <person name="Wu L."/>
            <person name="Ma J."/>
        </authorList>
    </citation>
    <scope>NUCLEOTIDE SEQUENCE [LARGE SCALE GENOMIC DNA]</scope>
    <source>
        <strain evidence="1 2">JCM 9650</strain>
    </source>
</reference>
<dbReference type="EMBL" id="BAAAVA010000006">
    <property type="protein sequence ID" value="GAA2912930.1"/>
    <property type="molecule type" value="Genomic_DNA"/>
</dbReference>
<gene>
    <name evidence="1" type="ORF">GCM10010478_09720</name>
</gene>
<sequence length="67" mass="6765">MSSDGGFGAPVTVGVAAVRRKPRAACTAGISGALLPGTRPNAERTAVKGRFAHAGSPAIRELHGRAR</sequence>
<evidence type="ECO:0000313" key="1">
    <source>
        <dbReference type="EMBL" id="GAA2912930.1"/>
    </source>
</evidence>
<organism evidence="1 2">
    <name type="scientific">Streptomyces erythrogriseus</name>
    <dbReference type="NCBI Taxonomy" id="284027"/>
    <lineage>
        <taxon>Bacteria</taxon>
        <taxon>Bacillati</taxon>
        <taxon>Actinomycetota</taxon>
        <taxon>Actinomycetes</taxon>
        <taxon>Kitasatosporales</taxon>
        <taxon>Streptomycetaceae</taxon>
        <taxon>Streptomyces</taxon>
        <taxon>Streptomyces griseoincarnatus group</taxon>
    </lineage>
</organism>
<name>A0ABN3WGA5_9ACTN</name>
<evidence type="ECO:0000313" key="2">
    <source>
        <dbReference type="Proteomes" id="UP001501423"/>
    </source>
</evidence>
<protein>
    <submittedName>
        <fullName evidence="1">Uncharacterized protein</fullName>
    </submittedName>
</protein>
<proteinExistence type="predicted"/>
<comment type="caution">
    <text evidence="1">The sequence shown here is derived from an EMBL/GenBank/DDBJ whole genome shotgun (WGS) entry which is preliminary data.</text>
</comment>
<dbReference type="Proteomes" id="UP001501423">
    <property type="component" value="Unassembled WGS sequence"/>
</dbReference>
<keyword evidence="2" id="KW-1185">Reference proteome</keyword>
<accession>A0ABN3WGA5</accession>